<dbReference type="Proteomes" id="UP001271789">
    <property type="component" value="Unassembled WGS sequence"/>
</dbReference>
<feature type="compositionally biased region" description="Low complexity" evidence="1">
    <location>
        <begin position="55"/>
        <end position="66"/>
    </location>
</feature>
<gene>
    <name evidence="3" type="ORF">MsAg5_07620</name>
</gene>
<reference evidence="3" key="1">
    <citation type="submission" date="2023-06" db="EMBL/GenBank/DDBJ databases">
        <title>Genome sequence of Methanosarcinaceae archaeon Ag5.</title>
        <authorList>
            <person name="Protasov E."/>
            <person name="Platt K."/>
            <person name="Poehlein A."/>
            <person name="Daniel R."/>
            <person name="Brune A."/>
        </authorList>
    </citation>
    <scope>NUCLEOTIDE SEQUENCE</scope>
    <source>
        <strain evidence="3">Ag5</strain>
    </source>
</reference>
<feature type="region of interest" description="Disordered" evidence="1">
    <location>
        <begin position="37"/>
        <end position="88"/>
    </location>
</feature>
<evidence type="ECO:0000313" key="4">
    <source>
        <dbReference type="Proteomes" id="UP001271789"/>
    </source>
</evidence>
<keyword evidence="2" id="KW-1133">Transmembrane helix</keyword>
<evidence type="ECO:0008006" key="5">
    <source>
        <dbReference type="Google" id="ProtNLM"/>
    </source>
</evidence>
<sequence length="863" mass="93341">MNEKQKKTYLIGAAAILILLFLLLLFAGIYDGDDPVQPNTTNNSSGPGSATPAGNDTNNNQNNSSDPESKNNTIYVSQDGGSGSGGSKSSVKIYTVEDLYNVRNNLNGNYIVMNDLSFNDPECYDFSNQDVWNQTAYQWLLVCNEIASSTSFENLTPADWQKVDWAAVKGTDGSWNGESEYITFFRNNWTPIGYPSLLDMVGSDDPIGLSFKNAFTGSFNGNGKMIDFGSYPLPVGSSGASFSRPRDAGGLFNIIGKTGSVSDVMLMNSNTFSRLIGAGELANINMGTVSSCSISYSAGGVSESSDYAKGGLVGINSGTIRDSYVYGRSFQAKEGMGGIVGVNVNISESQFDAIKSAIDEITENADLFEDLISKGYFSGPAVIQNCTVFNSRIQGTMAVGGIAGLNAGGIVRESSVMNTAVFGDLDDGGMIGGITGLSYSGTVTDCYFRAEYLPDGSDGNIIGLRNVGGIAGRIDNTSITNCYVMGVICGNETNVGGIVGRVEGGESFVKNNIFTNGGVVLQEKGIEPSGRQIGRIVGFIKGDEAKNNYSDSQNYAYELMSVYSRGNPESYSGTGKMFTELYTESTYTTEIPEEWTSWDFNNIWKMDAGPYGLPIFQWQENSLSMLWVVDNLTLEVDDVGVSVNSSDSEILIHPNNSVEIKINDYPAQSGFWMYNLSTAQPYDFIFFIGPSAFNAHLDETGYLVFDDLEIDIGSVNVTATDIRLKEHPMTVEFGLFFDGLIGLNVTRNPDGSNDSISIDNVHDFIDSIDLYLYDNGAWSLPIILDGNVPAGPIEGTWDINESQFLGDYTFRMDGGDGNEYNARIVHVFGARYLIIEPGFNLDIGSDHIVVHEAVFIPEPLDDN</sequence>
<comment type="caution">
    <text evidence="3">The sequence shown here is derived from an EMBL/GenBank/DDBJ whole genome shotgun (WGS) entry which is preliminary data.</text>
</comment>
<protein>
    <recommendedName>
        <fullName evidence="5">GLUG domain-containing protein</fullName>
    </recommendedName>
</protein>
<feature type="transmembrane region" description="Helical" evidence="2">
    <location>
        <begin position="9"/>
        <end position="30"/>
    </location>
</feature>
<keyword evidence="4" id="KW-1185">Reference proteome</keyword>
<dbReference type="Gene3D" id="2.160.20.110">
    <property type="match status" value="2"/>
</dbReference>
<evidence type="ECO:0000256" key="1">
    <source>
        <dbReference type="SAM" id="MobiDB-lite"/>
    </source>
</evidence>
<evidence type="ECO:0000313" key="3">
    <source>
        <dbReference type="EMBL" id="MDV0446899.1"/>
    </source>
</evidence>
<dbReference type="EMBL" id="JAWDKD010000015">
    <property type="protein sequence ID" value="MDV0446899.1"/>
    <property type="molecule type" value="Genomic_DNA"/>
</dbReference>
<accession>A0AAE4MJ40</accession>
<evidence type="ECO:0000256" key="2">
    <source>
        <dbReference type="SAM" id="Phobius"/>
    </source>
</evidence>
<keyword evidence="2" id="KW-0472">Membrane</keyword>
<proteinExistence type="predicted"/>
<name>A0AAE4MJ40_9EURY</name>
<dbReference type="AlphaFoldDB" id="A0AAE4MJ40"/>
<keyword evidence="2" id="KW-0812">Transmembrane</keyword>
<dbReference type="RefSeq" id="WP_338099313.1">
    <property type="nucleotide sequence ID" value="NZ_JAWDKD010000015.1"/>
</dbReference>
<organism evidence="3 4">
    <name type="scientific">Methanolapillus africanus</name>
    <dbReference type="NCBI Taxonomy" id="3028297"/>
    <lineage>
        <taxon>Archaea</taxon>
        <taxon>Methanobacteriati</taxon>
        <taxon>Methanobacteriota</taxon>
        <taxon>Stenosarchaea group</taxon>
        <taxon>Methanomicrobia</taxon>
        <taxon>Methanosarcinales</taxon>
        <taxon>Methanosarcinaceae</taxon>
        <taxon>Methanolapillus</taxon>
    </lineage>
</organism>
<feature type="compositionally biased region" description="Polar residues" evidence="1">
    <location>
        <begin position="37"/>
        <end position="54"/>
    </location>
</feature>